<evidence type="ECO:0000313" key="1">
    <source>
        <dbReference type="EMBL" id="PKI64485.1"/>
    </source>
</evidence>
<organism evidence="1 2">
    <name type="scientific">Punica granatum</name>
    <name type="common">Pomegranate</name>
    <dbReference type="NCBI Taxonomy" id="22663"/>
    <lineage>
        <taxon>Eukaryota</taxon>
        <taxon>Viridiplantae</taxon>
        <taxon>Streptophyta</taxon>
        <taxon>Embryophyta</taxon>
        <taxon>Tracheophyta</taxon>
        <taxon>Spermatophyta</taxon>
        <taxon>Magnoliopsida</taxon>
        <taxon>eudicotyledons</taxon>
        <taxon>Gunneridae</taxon>
        <taxon>Pentapetalae</taxon>
        <taxon>rosids</taxon>
        <taxon>malvids</taxon>
        <taxon>Myrtales</taxon>
        <taxon>Lythraceae</taxon>
        <taxon>Punica</taxon>
    </lineage>
</organism>
<accession>A0A2I0K7F4</accession>
<dbReference type="AlphaFoldDB" id="A0A2I0K7F4"/>
<dbReference type="EMBL" id="PGOL01000812">
    <property type="protein sequence ID" value="PKI64485.1"/>
    <property type="molecule type" value="Genomic_DNA"/>
</dbReference>
<comment type="caution">
    <text evidence="1">The sequence shown here is derived from an EMBL/GenBank/DDBJ whole genome shotgun (WGS) entry which is preliminary data.</text>
</comment>
<sequence length="89" mass="10035">MWNLFTDHERGVLHQGETVGASLYTTRDMERHVQNAQWRWSMVVITDGATTLEIKIPVGISMLANIIKVGALPATIVLRICTQPPSMWM</sequence>
<gene>
    <name evidence="1" type="ORF">CRG98_015121</name>
</gene>
<name>A0A2I0K7F4_PUNGR</name>
<keyword evidence="2" id="KW-1185">Reference proteome</keyword>
<protein>
    <submittedName>
        <fullName evidence="1">Uncharacterized protein</fullName>
    </submittedName>
</protein>
<dbReference type="Proteomes" id="UP000233551">
    <property type="component" value="Unassembled WGS sequence"/>
</dbReference>
<reference evidence="1 2" key="1">
    <citation type="submission" date="2017-11" db="EMBL/GenBank/DDBJ databases">
        <title>De-novo sequencing of pomegranate (Punica granatum L.) genome.</title>
        <authorList>
            <person name="Akparov Z."/>
            <person name="Amiraslanov A."/>
            <person name="Hajiyeva S."/>
            <person name="Abbasov M."/>
            <person name="Kaur K."/>
            <person name="Hamwieh A."/>
            <person name="Solovyev V."/>
            <person name="Salamov A."/>
            <person name="Braich B."/>
            <person name="Kosarev P."/>
            <person name="Mahmoud A."/>
            <person name="Hajiyev E."/>
            <person name="Babayeva S."/>
            <person name="Izzatullayeva V."/>
            <person name="Mammadov A."/>
            <person name="Mammadov A."/>
            <person name="Sharifova S."/>
            <person name="Ojaghi J."/>
            <person name="Eynullazada K."/>
            <person name="Bayramov B."/>
            <person name="Abdulazimova A."/>
            <person name="Shahmuradov I."/>
        </authorList>
    </citation>
    <scope>NUCLEOTIDE SEQUENCE [LARGE SCALE GENOMIC DNA]</scope>
    <source>
        <strain evidence="2">cv. AG2017</strain>
        <tissue evidence="1">Leaf</tissue>
    </source>
</reference>
<proteinExistence type="predicted"/>
<evidence type="ECO:0000313" key="2">
    <source>
        <dbReference type="Proteomes" id="UP000233551"/>
    </source>
</evidence>